<evidence type="ECO:0000256" key="2">
    <source>
        <dbReference type="ARBA" id="ARBA00006842"/>
    </source>
</evidence>
<comment type="similarity">
    <text evidence="2">Belongs to the ATPase d subunit family.</text>
</comment>
<dbReference type="GO" id="GO:0045259">
    <property type="term" value="C:proton-transporting ATP synthase complex"/>
    <property type="evidence" value="ECO:0007669"/>
    <property type="project" value="UniProtKB-KW"/>
</dbReference>
<dbReference type="GO" id="GO:0015078">
    <property type="term" value="F:proton transmembrane transporter activity"/>
    <property type="evidence" value="ECO:0007669"/>
    <property type="project" value="InterPro"/>
</dbReference>
<dbReference type="InterPro" id="IPR036228">
    <property type="entry name" value="ATP_synth_F0_dsu_sf_mt"/>
</dbReference>
<dbReference type="Gene3D" id="6.10.280.70">
    <property type="match status" value="1"/>
</dbReference>
<reference evidence="13" key="1">
    <citation type="submission" date="2017-02" db="UniProtKB">
        <authorList>
            <consortium name="WormBaseParasite"/>
        </authorList>
    </citation>
    <scope>IDENTIFICATION</scope>
</reference>
<keyword evidence="12" id="KW-1185">Reference proteome</keyword>
<gene>
    <name evidence="10" type="ORF">DME_LOCUS1871</name>
</gene>
<dbReference type="PANTHER" id="PTHR12700">
    <property type="entry name" value="ATP SYNTHASE SUBUNIT D, MITOCHONDRIAL"/>
    <property type="match status" value="1"/>
</dbReference>
<dbReference type="OrthoDB" id="35799at2759"/>
<dbReference type="EMBL" id="UYYG01000035">
    <property type="protein sequence ID" value="VDN51898.1"/>
    <property type="molecule type" value="Genomic_DNA"/>
</dbReference>
<keyword evidence="6" id="KW-0999">Mitochondrion inner membrane</keyword>
<dbReference type="InterPro" id="IPR008689">
    <property type="entry name" value="ATP_synth_F0_dsu_mt"/>
</dbReference>
<accession>A0A0N4UIZ9</accession>
<dbReference type="Proteomes" id="UP000274756">
    <property type="component" value="Unassembled WGS sequence"/>
</dbReference>
<keyword evidence="9" id="KW-0472">Membrane</keyword>
<comment type="subcellular location">
    <subcellularLocation>
        <location evidence="1">Mitochondrion inner membrane</location>
    </subcellularLocation>
</comment>
<dbReference type="GO" id="GO:0005743">
    <property type="term" value="C:mitochondrial inner membrane"/>
    <property type="evidence" value="ECO:0007669"/>
    <property type="project" value="UniProtKB-SubCell"/>
</dbReference>
<evidence type="ECO:0000313" key="10">
    <source>
        <dbReference type="EMBL" id="VDN51898.1"/>
    </source>
</evidence>
<keyword evidence="5" id="KW-0375">Hydrogen ion transport</keyword>
<evidence type="ECO:0000313" key="11">
    <source>
        <dbReference type="Proteomes" id="UP000038040"/>
    </source>
</evidence>
<dbReference type="Proteomes" id="UP000038040">
    <property type="component" value="Unplaced"/>
</dbReference>
<dbReference type="AlphaFoldDB" id="A0A0N4UIZ9"/>
<dbReference type="WBParaSite" id="DME_0000760401-mRNA-1">
    <property type="protein sequence ID" value="DME_0000760401-mRNA-1"/>
    <property type="gene ID" value="DME_0000760401"/>
</dbReference>
<keyword evidence="3" id="KW-0813">Transport</keyword>
<evidence type="ECO:0000256" key="4">
    <source>
        <dbReference type="ARBA" id="ARBA00022547"/>
    </source>
</evidence>
<keyword evidence="7" id="KW-0406">Ion transport</keyword>
<dbReference type="GO" id="GO:0015986">
    <property type="term" value="P:proton motive force-driven ATP synthesis"/>
    <property type="evidence" value="ECO:0007669"/>
    <property type="project" value="InterPro"/>
</dbReference>
<dbReference type="Pfam" id="PF05873">
    <property type="entry name" value="Mt_ATP-synt_D"/>
    <property type="match status" value="1"/>
</dbReference>
<evidence type="ECO:0000313" key="13">
    <source>
        <dbReference type="WBParaSite" id="DME_0000760401-mRNA-1"/>
    </source>
</evidence>
<evidence type="ECO:0000256" key="1">
    <source>
        <dbReference type="ARBA" id="ARBA00004273"/>
    </source>
</evidence>
<evidence type="ECO:0000256" key="7">
    <source>
        <dbReference type="ARBA" id="ARBA00023065"/>
    </source>
</evidence>
<evidence type="ECO:0000256" key="5">
    <source>
        <dbReference type="ARBA" id="ARBA00022781"/>
    </source>
</evidence>
<keyword evidence="8" id="KW-0496">Mitochondrion</keyword>
<keyword evidence="4" id="KW-0138">CF(0)</keyword>
<evidence type="ECO:0000256" key="3">
    <source>
        <dbReference type="ARBA" id="ARBA00022448"/>
    </source>
</evidence>
<protein>
    <submittedName>
        <fullName evidence="13">ATP synthase subunit d, mitochondrial</fullName>
    </submittedName>
</protein>
<name>A0A0N4UIZ9_DRAME</name>
<dbReference type="SUPFAM" id="SSF161065">
    <property type="entry name" value="ATP synthase D chain-like"/>
    <property type="match status" value="1"/>
</dbReference>
<reference evidence="10 12" key="2">
    <citation type="submission" date="2018-11" db="EMBL/GenBank/DDBJ databases">
        <authorList>
            <consortium name="Pathogen Informatics"/>
        </authorList>
    </citation>
    <scope>NUCLEOTIDE SEQUENCE [LARGE SCALE GENOMIC DNA]</scope>
</reference>
<evidence type="ECO:0000256" key="6">
    <source>
        <dbReference type="ARBA" id="ARBA00022792"/>
    </source>
</evidence>
<evidence type="ECO:0000256" key="9">
    <source>
        <dbReference type="ARBA" id="ARBA00023136"/>
    </source>
</evidence>
<evidence type="ECO:0000256" key="8">
    <source>
        <dbReference type="ARBA" id="ARBA00023128"/>
    </source>
</evidence>
<proteinExistence type="inferred from homology"/>
<sequence length="225" mass="26841">MSALKRFSKSTINWAKLSERMHNRFAKELDVLAKQHGQYWATVVSKPADLTKYNFAELKKEMPEHAATLDMLQKQYESISIPYGAIPEQFKNDAKEYQSYHEARMDFFNLWAQYTNEKIKETEEKFARAPPVEHMSRDHFPEFFPTKARDYRFSEHAFFWDTSIFDIDDPVRKKIDRAYEIGHDDYQGFTSLSLEKQREKYQKSAEHMKGRYVHPWVPKELVPPE</sequence>
<dbReference type="STRING" id="318479.A0A0N4UIZ9"/>
<organism evidence="11 13">
    <name type="scientific">Dracunculus medinensis</name>
    <name type="common">Guinea worm</name>
    <dbReference type="NCBI Taxonomy" id="318479"/>
    <lineage>
        <taxon>Eukaryota</taxon>
        <taxon>Metazoa</taxon>
        <taxon>Ecdysozoa</taxon>
        <taxon>Nematoda</taxon>
        <taxon>Chromadorea</taxon>
        <taxon>Rhabditida</taxon>
        <taxon>Spirurina</taxon>
        <taxon>Dracunculoidea</taxon>
        <taxon>Dracunculidae</taxon>
        <taxon>Dracunculus</taxon>
    </lineage>
</organism>
<evidence type="ECO:0000313" key="12">
    <source>
        <dbReference type="Proteomes" id="UP000274756"/>
    </source>
</evidence>